<feature type="transmembrane region" description="Helical" evidence="5">
    <location>
        <begin position="364"/>
        <end position="384"/>
    </location>
</feature>
<dbReference type="Gene3D" id="3.30.40.10">
    <property type="entry name" value="Zinc/RING finger domain, C3HC4 (zinc finger)"/>
    <property type="match status" value="1"/>
</dbReference>
<dbReference type="InterPro" id="IPR011016">
    <property type="entry name" value="Znf_RING-CH"/>
</dbReference>
<gene>
    <name evidence="7" type="primary">LOC112287064</name>
</gene>
<dbReference type="GO" id="GO:0008270">
    <property type="term" value="F:zinc ion binding"/>
    <property type="evidence" value="ECO:0007669"/>
    <property type="project" value="UniProtKB-KW"/>
</dbReference>
<dbReference type="Gramene" id="Pp3c9_21140V3.2">
    <property type="protein sequence ID" value="Pp3c9_21140V3.2"/>
    <property type="gene ID" value="Pp3c9_21140"/>
</dbReference>
<accession>A0A7I4ES17</accession>
<feature type="domain" description="RING-CH-type" evidence="6">
    <location>
        <begin position="236"/>
        <end position="296"/>
    </location>
</feature>
<dbReference type="RefSeq" id="XP_024385464.1">
    <property type="nucleotide sequence ID" value="XM_024529696.2"/>
</dbReference>
<evidence type="ECO:0000313" key="7">
    <source>
        <dbReference type="EnsemblPlants" id="Pp3c9_21140V3.2"/>
    </source>
</evidence>
<dbReference type="GeneID" id="112287064"/>
<organism evidence="7 8">
    <name type="scientific">Physcomitrium patens</name>
    <name type="common">Spreading-leaved earth moss</name>
    <name type="synonym">Physcomitrella patens</name>
    <dbReference type="NCBI Taxonomy" id="3218"/>
    <lineage>
        <taxon>Eukaryota</taxon>
        <taxon>Viridiplantae</taxon>
        <taxon>Streptophyta</taxon>
        <taxon>Embryophyta</taxon>
        <taxon>Bryophyta</taxon>
        <taxon>Bryophytina</taxon>
        <taxon>Bryopsida</taxon>
        <taxon>Funariidae</taxon>
        <taxon>Funariales</taxon>
        <taxon>Funariaceae</taxon>
        <taxon>Physcomitrium</taxon>
    </lineage>
</organism>
<proteinExistence type="predicted"/>
<evidence type="ECO:0000259" key="6">
    <source>
        <dbReference type="PROSITE" id="PS51292"/>
    </source>
</evidence>
<dbReference type="CDD" id="cd16495">
    <property type="entry name" value="RING_CH-C4HC3_MARCH"/>
    <property type="match status" value="1"/>
</dbReference>
<dbReference type="SMART" id="SM00744">
    <property type="entry name" value="RINGv"/>
    <property type="match status" value="1"/>
</dbReference>
<evidence type="ECO:0000256" key="2">
    <source>
        <dbReference type="ARBA" id="ARBA00022771"/>
    </source>
</evidence>
<dbReference type="Gramene" id="Pp3c9_21140V3.7">
    <property type="protein sequence ID" value="Pp3c9_21140V3.7"/>
    <property type="gene ID" value="Pp3c9_21140"/>
</dbReference>
<evidence type="ECO:0000256" key="4">
    <source>
        <dbReference type="SAM" id="MobiDB-lite"/>
    </source>
</evidence>
<dbReference type="SUPFAM" id="SSF57850">
    <property type="entry name" value="RING/U-box"/>
    <property type="match status" value="1"/>
</dbReference>
<keyword evidence="3" id="KW-0862">Zinc</keyword>
<dbReference type="Pfam" id="PF12906">
    <property type="entry name" value="RINGv"/>
    <property type="match status" value="1"/>
</dbReference>
<keyword evidence="1" id="KW-0479">Metal-binding</keyword>
<reference evidence="7 8" key="2">
    <citation type="journal article" date="2018" name="Plant J.">
        <title>The Physcomitrella patens chromosome-scale assembly reveals moss genome structure and evolution.</title>
        <authorList>
            <person name="Lang D."/>
            <person name="Ullrich K.K."/>
            <person name="Murat F."/>
            <person name="Fuchs J."/>
            <person name="Jenkins J."/>
            <person name="Haas F.B."/>
            <person name="Piednoel M."/>
            <person name="Gundlach H."/>
            <person name="Van Bel M."/>
            <person name="Meyberg R."/>
            <person name="Vives C."/>
            <person name="Morata J."/>
            <person name="Symeonidi A."/>
            <person name="Hiss M."/>
            <person name="Muchero W."/>
            <person name="Kamisugi Y."/>
            <person name="Saleh O."/>
            <person name="Blanc G."/>
            <person name="Decker E.L."/>
            <person name="van Gessel N."/>
            <person name="Grimwood J."/>
            <person name="Hayes R.D."/>
            <person name="Graham S.W."/>
            <person name="Gunter L.E."/>
            <person name="McDaniel S.F."/>
            <person name="Hoernstein S.N.W."/>
            <person name="Larsson A."/>
            <person name="Li F.W."/>
            <person name="Perroud P.F."/>
            <person name="Phillips J."/>
            <person name="Ranjan P."/>
            <person name="Rokshar D.S."/>
            <person name="Rothfels C.J."/>
            <person name="Schneider L."/>
            <person name="Shu S."/>
            <person name="Stevenson D.W."/>
            <person name="Thummler F."/>
            <person name="Tillich M."/>
            <person name="Villarreal Aguilar J.C."/>
            <person name="Widiez T."/>
            <person name="Wong G.K."/>
            <person name="Wymore A."/>
            <person name="Zhang Y."/>
            <person name="Zimmer A.D."/>
            <person name="Quatrano R.S."/>
            <person name="Mayer K.F.X."/>
            <person name="Goodstein D."/>
            <person name="Casacuberta J.M."/>
            <person name="Vandepoele K."/>
            <person name="Reski R."/>
            <person name="Cuming A.C."/>
            <person name="Tuskan G.A."/>
            <person name="Maumus F."/>
            <person name="Salse J."/>
            <person name="Schmutz J."/>
            <person name="Rensing S.A."/>
        </authorList>
    </citation>
    <scope>NUCLEOTIDE SEQUENCE [LARGE SCALE GENOMIC DNA]</scope>
    <source>
        <strain evidence="7 8">cv. Gransden 2004</strain>
    </source>
</reference>
<keyword evidence="5" id="KW-1133">Transmembrane helix</keyword>
<reference evidence="7 8" key="1">
    <citation type="journal article" date="2008" name="Science">
        <title>The Physcomitrella genome reveals evolutionary insights into the conquest of land by plants.</title>
        <authorList>
            <person name="Rensing S."/>
            <person name="Lang D."/>
            <person name="Zimmer A."/>
            <person name="Terry A."/>
            <person name="Salamov A."/>
            <person name="Shapiro H."/>
            <person name="Nishiyama T."/>
            <person name="Perroud P.-F."/>
            <person name="Lindquist E."/>
            <person name="Kamisugi Y."/>
            <person name="Tanahashi T."/>
            <person name="Sakakibara K."/>
            <person name="Fujita T."/>
            <person name="Oishi K."/>
            <person name="Shin-I T."/>
            <person name="Kuroki Y."/>
            <person name="Toyoda A."/>
            <person name="Suzuki Y."/>
            <person name="Hashimoto A."/>
            <person name="Yamaguchi K."/>
            <person name="Sugano A."/>
            <person name="Kohara Y."/>
            <person name="Fujiyama A."/>
            <person name="Anterola A."/>
            <person name="Aoki S."/>
            <person name="Ashton N."/>
            <person name="Barbazuk W.B."/>
            <person name="Barker E."/>
            <person name="Bennetzen J."/>
            <person name="Bezanilla M."/>
            <person name="Blankenship R."/>
            <person name="Cho S.H."/>
            <person name="Dutcher S."/>
            <person name="Estelle M."/>
            <person name="Fawcett J.A."/>
            <person name="Gundlach H."/>
            <person name="Hanada K."/>
            <person name="Heyl A."/>
            <person name="Hicks K.A."/>
            <person name="Hugh J."/>
            <person name="Lohr M."/>
            <person name="Mayer K."/>
            <person name="Melkozernov A."/>
            <person name="Murata T."/>
            <person name="Nelson D."/>
            <person name="Pils B."/>
            <person name="Prigge M."/>
            <person name="Reiss B."/>
            <person name="Renner T."/>
            <person name="Rombauts S."/>
            <person name="Rushton P."/>
            <person name="Sanderfoot A."/>
            <person name="Schween G."/>
            <person name="Shiu S.-H."/>
            <person name="Stueber K."/>
            <person name="Theodoulou F.L."/>
            <person name="Tu H."/>
            <person name="Van de Peer Y."/>
            <person name="Verrier P.J."/>
            <person name="Waters E."/>
            <person name="Wood A."/>
            <person name="Yang L."/>
            <person name="Cove D."/>
            <person name="Cuming A."/>
            <person name="Hasebe M."/>
            <person name="Lucas S."/>
            <person name="Mishler D.B."/>
            <person name="Reski R."/>
            <person name="Grigoriev I."/>
            <person name="Quatrano R.S."/>
            <person name="Boore J.L."/>
        </authorList>
    </citation>
    <scope>NUCLEOTIDE SEQUENCE [LARGE SCALE GENOMIC DNA]</scope>
    <source>
        <strain evidence="7 8">cv. Gransden 2004</strain>
    </source>
</reference>
<feature type="region of interest" description="Disordered" evidence="4">
    <location>
        <begin position="1"/>
        <end position="33"/>
    </location>
</feature>
<dbReference type="EnsemblPlants" id="Pp3c9_21140V3.2">
    <property type="protein sequence ID" value="Pp3c9_21140V3.2"/>
    <property type="gene ID" value="Pp3c9_21140"/>
</dbReference>
<protein>
    <recommendedName>
        <fullName evidence="6">RING-CH-type domain-containing protein</fullName>
    </recommendedName>
</protein>
<reference evidence="7" key="3">
    <citation type="submission" date="2020-12" db="UniProtKB">
        <authorList>
            <consortium name="EnsemblPlants"/>
        </authorList>
    </citation>
    <scope>IDENTIFICATION</scope>
</reference>
<dbReference type="AlphaFoldDB" id="A0A7I4ES17"/>
<feature type="compositionally biased region" description="Polar residues" evidence="4">
    <location>
        <begin position="102"/>
        <end position="111"/>
    </location>
</feature>
<feature type="region of interest" description="Disordered" evidence="4">
    <location>
        <begin position="402"/>
        <end position="426"/>
    </location>
</feature>
<feature type="transmembrane region" description="Helical" evidence="5">
    <location>
        <begin position="336"/>
        <end position="358"/>
    </location>
</feature>
<dbReference type="PANTHER" id="PTHR46214:SF16">
    <property type="entry name" value="OS10G0481450 PROTEIN"/>
    <property type="match status" value="1"/>
</dbReference>
<dbReference type="EnsemblPlants" id="Pp3c9_21140V3.7">
    <property type="protein sequence ID" value="Pp3c9_21140V3.7"/>
    <property type="gene ID" value="Pp3c9_21140"/>
</dbReference>
<evidence type="ECO:0000256" key="1">
    <source>
        <dbReference type="ARBA" id="ARBA00022723"/>
    </source>
</evidence>
<dbReference type="EMBL" id="ABEU02000009">
    <property type="status" value="NOT_ANNOTATED_CDS"/>
    <property type="molecule type" value="Genomic_DNA"/>
</dbReference>
<keyword evidence="5" id="KW-0812">Transmembrane</keyword>
<dbReference type="PROSITE" id="PS51292">
    <property type="entry name" value="ZF_RING_CH"/>
    <property type="match status" value="1"/>
</dbReference>
<feature type="compositionally biased region" description="Basic and acidic residues" evidence="4">
    <location>
        <begin position="115"/>
        <end position="124"/>
    </location>
</feature>
<feature type="compositionally biased region" description="Basic and acidic residues" evidence="4">
    <location>
        <begin position="90"/>
        <end position="99"/>
    </location>
</feature>
<sequence length="426" mass="46152">MLRRFNSLIKGPKALSSDEESTENLSLRPARSVDSSLFASKQRVAMASPLQQPVRRSEDGQTSLSVSVLIGSSQHEREERGRAFVIGQVPEDRSWKEGYEQGENSPATPQEQYEPGEKPSDFHCVDLSGSANDVNDSHDATMQTVGQSGENASAIQPQFTFLPVSTQLGNDQSQTELPRISRTSSDAVVAVDSNSQPNYHSTVDVSDVQHGSAVELENLLKGVLTFGPGRTISSWSTDSAAEYCRICQQHTEEPLIDLGCSCRGEMAKSHKSCIEVWFKNKGTNKCEVCQHVASNIPAPATAPVPHFWVWRLGGTNAAGQSQTSNGGIRRARFHPLWAALLILIAGLLFDVLISIFLGASALPVNIIIGVLVVLGLGTAVRLVLECCHERNVERSIQQMELSSTDAQAAPAQDADEPTVQDRPLPV</sequence>
<dbReference type="PANTHER" id="PTHR46214">
    <property type="entry name" value="ZINC FINGER, RING-CH-TYPE"/>
    <property type="match status" value="1"/>
</dbReference>
<dbReference type="InterPro" id="IPR013083">
    <property type="entry name" value="Znf_RING/FYVE/PHD"/>
</dbReference>
<evidence type="ECO:0000256" key="3">
    <source>
        <dbReference type="ARBA" id="ARBA00022833"/>
    </source>
</evidence>
<feature type="region of interest" description="Disordered" evidence="4">
    <location>
        <begin position="70"/>
        <end position="134"/>
    </location>
</feature>
<keyword evidence="2" id="KW-0863">Zinc-finger</keyword>
<dbReference type="Proteomes" id="UP000006727">
    <property type="component" value="Chromosome 9"/>
</dbReference>
<evidence type="ECO:0000256" key="5">
    <source>
        <dbReference type="SAM" id="Phobius"/>
    </source>
</evidence>
<name>A0A7I4ES17_PHYPA</name>
<keyword evidence="5" id="KW-0472">Membrane</keyword>
<keyword evidence="8" id="KW-1185">Reference proteome</keyword>
<evidence type="ECO:0000313" key="8">
    <source>
        <dbReference type="Proteomes" id="UP000006727"/>
    </source>
</evidence>